<reference evidence="2" key="1">
    <citation type="journal article" date="2014" name="Int. J. Syst. Evol. Microbiol.">
        <title>Complete genome sequence of Corynebacterium casei LMG S-19264T (=DSM 44701T), isolated from a smear-ripened cheese.</title>
        <authorList>
            <consortium name="US DOE Joint Genome Institute (JGI-PGF)"/>
            <person name="Walter F."/>
            <person name="Albersmeier A."/>
            <person name="Kalinowski J."/>
            <person name="Ruckert C."/>
        </authorList>
    </citation>
    <scope>NUCLEOTIDE SEQUENCE</scope>
    <source>
        <strain evidence="2">CGMCC 1.15519</strain>
    </source>
</reference>
<dbReference type="GO" id="GO:0005886">
    <property type="term" value="C:plasma membrane"/>
    <property type="evidence" value="ECO:0007669"/>
    <property type="project" value="UniProtKB-SubCell"/>
</dbReference>
<keyword evidence="1" id="KW-0408">Iron</keyword>
<evidence type="ECO:0000313" key="3">
    <source>
        <dbReference type="Proteomes" id="UP000635071"/>
    </source>
</evidence>
<keyword evidence="1" id="KW-1003">Cell membrane</keyword>
<feature type="transmembrane region" description="Helical" evidence="1">
    <location>
        <begin position="223"/>
        <end position="241"/>
    </location>
</feature>
<dbReference type="Proteomes" id="UP000635071">
    <property type="component" value="Unassembled WGS sequence"/>
</dbReference>
<keyword evidence="1" id="KW-0560">Oxidoreductase</keyword>
<dbReference type="EMBL" id="BMJM01000023">
    <property type="protein sequence ID" value="GGE22537.1"/>
    <property type="molecule type" value="Genomic_DNA"/>
</dbReference>
<feature type="transmembrane region" description="Helical" evidence="1">
    <location>
        <begin position="29"/>
        <end position="48"/>
    </location>
</feature>
<feature type="binding site" evidence="1">
    <location>
        <position position="97"/>
    </location>
    <ligand>
        <name>Fe cation</name>
        <dbReference type="ChEBI" id="CHEBI:24875"/>
    </ligand>
</feature>
<keyword evidence="1" id="KW-0479">Metal-binding</keyword>
<dbReference type="AlphaFoldDB" id="A0A917A1T7"/>
<dbReference type="HAMAP" id="MF_02093">
    <property type="entry name" value="Beta_carotene_diox"/>
    <property type="match status" value="1"/>
</dbReference>
<feature type="binding site" evidence="1">
    <location>
        <position position="207"/>
    </location>
    <ligand>
        <name>Fe cation</name>
        <dbReference type="ChEBI" id="CHEBI:24875"/>
    </ligand>
</feature>
<accession>A0A917A1T7</accession>
<keyword evidence="1" id="KW-0472">Membrane</keyword>
<keyword evidence="1" id="KW-1133">Transmembrane helix</keyword>
<comment type="subcellular location">
    <subcellularLocation>
        <location evidence="1">Cell membrane</location>
        <topology evidence="1">Multi-pass membrane protein</topology>
    </subcellularLocation>
</comment>
<dbReference type="GO" id="GO:0005506">
    <property type="term" value="F:iron ion binding"/>
    <property type="evidence" value="ECO:0007669"/>
    <property type="project" value="UniProtKB-UniRule"/>
</dbReference>
<dbReference type="EC" id="1.13.11.63" evidence="1"/>
<feature type="transmembrane region" description="Helical" evidence="1">
    <location>
        <begin position="108"/>
        <end position="124"/>
    </location>
</feature>
<feature type="binding site" evidence="1">
    <location>
        <position position="203"/>
    </location>
    <ligand>
        <name>Fe cation</name>
        <dbReference type="ChEBI" id="CHEBI:24875"/>
    </ligand>
</feature>
<dbReference type="InterPro" id="IPR022270">
    <property type="entry name" value="Blh_diox"/>
</dbReference>
<organism evidence="2 3">
    <name type="scientific">Sandarakinorhabdus glacialis</name>
    <dbReference type="NCBI Taxonomy" id="1614636"/>
    <lineage>
        <taxon>Bacteria</taxon>
        <taxon>Pseudomonadati</taxon>
        <taxon>Pseudomonadota</taxon>
        <taxon>Alphaproteobacteria</taxon>
        <taxon>Sphingomonadales</taxon>
        <taxon>Sphingosinicellaceae</taxon>
        <taxon>Sandarakinorhabdus</taxon>
    </lineage>
</organism>
<dbReference type="Pfam" id="PF15461">
    <property type="entry name" value="BCD"/>
    <property type="match status" value="1"/>
</dbReference>
<feature type="transmembrane region" description="Helical" evidence="1">
    <location>
        <begin position="174"/>
        <end position="202"/>
    </location>
</feature>
<feature type="binding site" evidence="1">
    <location>
        <position position="42"/>
    </location>
    <ligand>
        <name>Fe cation</name>
        <dbReference type="ChEBI" id="CHEBI:24875"/>
    </ligand>
</feature>
<feature type="transmembrane region" description="Helical" evidence="1">
    <location>
        <begin position="253"/>
        <end position="276"/>
    </location>
</feature>
<comment type="function">
    <text evidence="1">Catalyzes the cleavage of beta-carotene at its central double bond (15,15') to yield two molecules of all-trans-retinal.</text>
</comment>
<keyword evidence="1" id="KW-0812">Transmembrane</keyword>
<feature type="transmembrane region" description="Helical" evidence="1">
    <location>
        <begin position="68"/>
        <end position="96"/>
    </location>
</feature>
<name>A0A917A1T7_9SPHN</name>
<feature type="transmembrane region" description="Helical" evidence="1">
    <location>
        <begin position="144"/>
        <end position="168"/>
    </location>
</feature>
<dbReference type="GO" id="GO:0016121">
    <property type="term" value="P:carotene catabolic process"/>
    <property type="evidence" value="ECO:0007669"/>
    <property type="project" value="UniProtKB-UniRule"/>
</dbReference>
<dbReference type="GO" id="GO:0003834">
    <property type="term" value="F:beta-carotene 15,15'-dioxygenase activity"/>
    <property type="evidence" value="ECO:0007669"/>
    <property type="project" value="UniProtKB-EC"/>
</dbReference>
<evidence type="ECO:0000313" key="2">
    <source>
        <dbReference type="EMBL" id="GGE22537.1"/>
    </source>
</evidence>
<evidence type="ECO:0000256" key="1">
    <source>
        <dbReference type="HAMAP-Rule" id="MF_02093"/>
    </source>
</evidence>
<comment type="cofactor">
    <cofactor evidence="1">
        <name>Fe(2+)</name>
        <dbReference type="ChEBI" id="CHEBI:29033"/>
    </cofactor>
</comment>
<dbReference type="NCBIfam" id="TIGR03753">
    <property type="entry name" value="blh_monoox"/>
    <property type="match status" value="1"/>
</dbReference>
<reference evidence="2" key="2">
    <citation type="submission" date="2020-09" db="EMBL/GenBank/DDBJ databases">
        <authorList>
            <person name="Sun Q."/>
            <person name="Zhou Y."/>
        </authorList>
    </citation>
    <scope>NUCLEOTIDE SEQUENCE</scope>
    <source>
        <strain evidence="2">CGMCC 1.15519</strain>
    </source>
</reference>
<dbReference type="RefSeq" id="WP_243450824.1">
    <property type="nucleotide sequence ID" value="NZ_BMJM01000023.1"/>
</dbReference>
<comment type="catalytic activity">
    <reaction evidence="1">
        <text>all-trans-beta-carotene + O2 = 2 all-trans-retinal</text>
        <dbReference type="Rhea" id="RHEA:32887"/>
        <dbReference type="ChEBI" id="CHEBI:15379"/>
        <dbReference type="ChEBI" id="CHEBI:17579"/>
        <dbReference type="ChEBI" id="CHEBI:17898"/>
        <dbReference type="EC" id="1.13.11.63"/>
    </reaction>
</comment>
<protein>
    <recommendedName>
        <fullName evidence="1">Probable beta-carotene 15,15'-dioxygenase</fullName>
        <ecNumber evidence="1">1.13.11.63</ecNumber>
    </recommendedName>
</protein>
<comment type="caution">
    <text evidence="2">The sequence shown here is derived from an EMBL/GenBank/DDBJ whole genome shotgun (WGS) entry which is preliminary data.</text>
</comment>
<comment type="similarity">
    <text evidence="1">Belongs to the Brp/Blh beta-carotene diooxygenase family.</text>
</comment>
<sequence length="281" mass="29864">MYPAYWVAAVTVVAATLRGSPMGQPAAITAATVLFVAGGLPHGAYDLALFRRAIALDRYGITLAASCYVAVAALMAIMWMIMPLAALILFLAVAAVHFGEDWDMLDEPLLRLAAGLAVIAAPAIGHRADVSRLFVAMSDGRATFVAQIIVAAAPVTLMVTAVSIGIAWRSGNRQWASAMALCLALLLILPPVVGFALFFVFLHSPRHLSQARATLGDMTPAQWLSTGVLLSGAAIIGWWALQGLSPAPMAWNMTAQAFQLLASVAMPHFLLSHWLAKRLHQ</sequence>
<dbReference type="GO" id="GO:0010436">
    <property type="term" value="F:carotenoid dioxygenase activity"/>
    <property type="evidence" value="ECO:0007669"/>
    <property type="project" value="UniProtKB-UniRule"/>
</dbReference>
<gene>
    <name evidence="2" type="ORF">GCM10011529_31420</name>
</gene>
<keyword evidence="3" id="KW-1185">Reference proteome</keyword>
<keyword evidence="1" id="KW-0223">Dioxygenase</keyword>
<proteinExistence type="inferred from homology"/>